<feature type="compositionally biased region" description="Basic and acidic residues" evidence="1">
    <location>
        <begin position="181"/>
        <end position="192"/>
    </location>
</feature>
<sequence>MGYQRPLKVYDDYILLKDCGGDPELVKLWKEGRRIAGILDKLPYSYTLKEAKGKQKRGCSVCRTCDFGAYYVTNGKVDRPENVCVGCFDKWVANKPWYSTSVSSFDSDSTDYYESESDAEVDADVDADVHSEDVPVGAKAISEGKDESKVEAEETDKKIEGGELNEKAGVAHADEVIANTADKDEKAKDKDAGTGTVAINSTTETAKPGELDVNAVGGDGETEGALKSVDATAAPDLERQRLAPNTPDDTPTETSAVKENGHTVE</sequence>
<dbReference type="RefSeq" id="XP_014155523.1">
    <property type="nucleotide sequence ID" value="XM_014300048.1"/>
</dbReference>
<accession>A0A0L0FYJ8</accession>
<dbReference type="AlphaFoldDB" id="A0A0L0FYJ8"/>
<feature type="region of interest" description="Disordered" evidence="1">
    <location>
        <begin position="178"/>
        <end position="265"/>
    </location>
</feature>
<dbReference type="Proteomes" id="UP000054560">
    <property type="component" value="Unassembled WGS sequence"/>
</dbReference>
<protein>
    <submittedName>
        <fullName evidence="2">Uncharacterized protein</fullName>
    </submittedName>
</protein>
<feature type="region of interest" description="Disordered" evidence="1">
    <location>
        <begin position="141"/>
        <end position="161"/>
    </location>
</feature>
<evidence type="ECO:0000256" key="1">
    <source>
        <dbReference type="SAM" id="MobiDB-lite"/>
    </source>
</evidence>
<organism evidence="2 3">
    <name type="scientific">Sphaeroforma arctica JP610</name>
    <dbReference type="NCBI Taxonomy" id="667725"/>
    <lineage>
        <taxon>Eukaryota</taxon>
        <taxon>Ichthyosporea</taxon>
        <taxon>Ichthyophonida</taxon>
        <taxon>Sphaeroforma</taxon>
    </lineage>
</organism>
<dbReference type="GeneID" id="25906563"/>
<gene>
    <name evidence="2" type="ORF">SARC_06059</name>
</gene>
<name>A0A0L0FYJ8_9EUKA</name>
<feature type="compositionally biased region" description="Basic and acidic residues" evidence="1">
    <location>
        <begin position="142"/>
        <end position="161"/>
    </location>
</feature>
<reference evidence="2 3" key="1">
    <citation type="submission" date="2011-02" db="EMBL/GenBank/DDBJ databases">
        <title>The Genome Sequence of Sphaeroforma arctica JP610.</title>
        <authorList>
            <consortium name="The Broad Institute Genome Sequencing Platform"/>
            <person name="Russ C."/>
            <person name="Cuomo C."/>
            <person name="Young S.K."/>
            <person name="Zeng Q."/>
            <person name="Gargeya S."/>
            <person name="Alvarado L."/>
            <person name="Berlin A."/>
            <person name="Chapman S.B."/>
            <person name="Chen Z."/>
            <person name="Freedman E."/>
            <person name="Gellesch M."/>
            <person name="Goldberg J."/>
            <person name="Griggs A."/>
            <person name="Gujja S."/>
            <person name="Heilman E."/>
            <person name="Heiman D."/>
            <person name="Howarth C."/>
            <person name="Mehta T."/>
            <person name="Neiman D."/>
            <person name="Pearson M."/>
            <person name="Roberts A."/>
            <person name="Saif S."/>
            <person name="Shea T."/>
            <person name="Shenoy N."/>
            <person name="Sisk P."/>
            <person name="Stolte C."/>
            <person name="Sykes S."/>
            <person name="White J."/>
            <person name="Yandava C."/>
            <person name="Burger G."/>
            <person name="Gray M.W."/>
            <person name="Holland P.W.H."/>
            <person name="King N."/>
            <person name="Lang F.B.F."/>
            <person name="Roger A.J."/>
            <person name="Ruiz-Trillo I."/>
            <person name="Haas B."/>
            <person name="Nusbaum C."/>
            <person name="Birren B."/>
        </authorList>
    </citation>
    <scope>NUCLEOTIDE SEQUENCE [LARGE SCALE GENOMIC DNA]</scope>
    <source>
        <strain evidence="2 3">JP610</strain>
    </source>
</reference>
<proteinExistence type="predicted"/>
<feature type="compositionally biased region" description="Polar residues" evidence="1">
    <location>
        <begin position="247"/>
        <end position="257"/>
    </location>
</feature>
<evidence type="ECO:0000313" key="2">
    <source>
        <dbReference type="EMBL" id="KNC81621.1"/>
    </source>
</evidence>
<evidence type="ECO:0000313" key="3">
    <source>
        <dbReference type="Proteomes" id="UP000054560"/>
    </source>
</evidence>
<keyword evidence="3" id="KW-1185">Reference proteome</keyword>
<dbReference type="EMBL" id="KQ242014">
    <property type="protein sequence ID" value="KNC81621.1"/>
    <property type="molecule type" value="Genomic_DNA"/>
</dbReference>